<dbReference type="Gene3D" id="3.30.56.110">
    <property type="entry name" value="Protein of unknown function DUF2237"/>
    <property type="match status" value="1"/>
</dbReference>
<proteinExistence type="predicted"/>
<gene>
    <name evidence="1" type="ORF">UFOPK2992_00583</name>
</gene>
<dbReference type="PANTHER" id="PTHR37466:SF1">
    <property type="entry name" value="SLR1628 PROTEIN"/>
    <property type="match status" value="1"/>
</dbReference>
<dbReference type="AlphaFoldDB" id="A0A6J6XAN3"/>
<dbReference type="InterPro" id="IPR018714">
    <property type="entry name" value="DUF2237"/>
</dbReference>
<evidence type="ECO:0000313" key="1">
    <source>
        <dbReference type="EMBL" id="CAB4793245.1"/>
    </source>
</evidence>
<dbReference type="EMBL" id="CAFAAI010000079">
    <property type="protein sequence ID" value="CAB4793245.1"/>
    <property type="molecule type" value="Genomic_DNA"/>
</dbReference>
<dbReference type="PANTHER" id="PTHR37466">
    <property type="entry name" value="SLR1628 PROTEIN"/>
    <property type="match status" value="1"/>
</dbReference>
<dbReference type="Pfam" id="PF09996">
    <property type="entry name" value="DUF2237"/>
    <property type="match status" value="1"/>
</dbReference>
<accession>A0A6J6XAN3</accession>
<organism evidence="1">
    <name type="scientific">freshwater metagenome</name>
    <dbReference type="NCBI Taxonomy" id="449393"/>
    <lineage>
        <taxon>unclassified sequences</taxon>
        <taxon>metagenomes</taxon>
        <taxon>ecological metagenomes</taxon>
    </lineage>
</organism>
<protein>
    <submittedName>
        <fullName evidence="1">Unannotated protein</fullName>
    </submittedName>
</protein>
<name>A0A6J6XAN3_9ZZZZ</name>
<reference evidence="1" key="1">
    <citation type="submission" date="2020-05" db="EMBL/GenBank/DDBJ databases">
        <authorList>
            <person name="Chiriac C."/>
            <person name="Salcher M."/>
            <person name="Ghai R."/>
            <person name="Kavagutti S V."/>
        </authorList>
    </citation>
    <scope>NUCLEOTIDE SEQUENCE</scope>
</reference>
<sequence>MNVLGGELESCSLDPVTGYYRTGCCENHGDDPGMHVVCVILTDTFLEFSKAAGNDLSTPMPQYGFPGLVDGDQWCLCASRWQEAFEVDCAPKVRLASTHLSALEYSSLADLRAHAVDAG</sequence>